<dbReference type="InterPro" id="IPR035899">
    <property type="entry name" value="DBL_dom_sf"/>
</dbReference>
<dbReference type="AlphaFoldDB" id="W5ML06"/>
<dbReference type="InterPro" id="IPR000219">
    <property type="entry name" value="DH_dom"/>
</dbReference>
<dbReference type="STRING" id="7918.ENSLOCP00000009065"/>
<proteinExistence type="predicted"/>
<name>W5ML06_LEPOC</name>
<feature type="domain" description="DH" evidence="1">
    <location>
        <begin position="1"/>
        <end position="127"/>
    </location>
</feature>
<reference evidence="2" key="3">
    <citation type="submission" date="2025-09" db="UniProtKB">
        <authorList>
            <consortium name="Ensembl"/>
        </authorList>
    </citation>
    <scope>IDENTIFICATION</scope>
</reference>
<evidence type="ECO:0000313" key="3">
    <source>
        <dbReference type="Proteomes" id="UP000018468"/>
    </source>
</evidence>
<keyword evidence="3" id="KW-1185">Reference proteome</keyword>
<dbReference type="Pfam" id="PF00621">
    <property type="entry name" value="RhoGEF"/>
    <property type="match status" value="1"/>
</dbReference>
<dbReference type="InterPro" id="IPR011993">
    <property type="entry name" value="PH-like_dom_sf"/>
</dbReference>
<dbReference type="Ensembl" id="ENSLOCT00000009076.1">
    <property type="protein sequence ID" value="ENSLOCP00000009065.1"/>
    <property type="gene ID" value="ENSLOCG00000007468.1"/>
</dbReference>
<dbReference type="SUPFAM" id="SSF48065">
    <property type="entry name" value="DBL homology domain (DH-domain)"/>
    <property type="match status" value="1"/>
</dbReference>
<dbReference type="EMBL" id="AHAT01009935">
    <property type="status" value="NOT_ANNOTATED_CDS"/>
    <property type="molecule type" value="Genomic_DNA"/>
</dbReference>
<dbReference type="eggNOG" id="KOG3523">
    <property type="taxonomic scope" value="Eukaryota"/>
</dbReference>
<accession>W5ML06</accession>
<dbReference type="PANTHER" id="PTHR12845:SF2">
    <property type="entry name" value="DH DOMAIN-CONTAINING PROTEIN-RELATED"/>
    <property type="match status" value="1"/>
</dbReference>
<dbReference type="Gene3D" id="2.30.29.30">
    <property type="entry name" value="Pleckstrin-homology domain (PH domain)/Phosphotyrosine-binding domain (PTB)"/>
    <property type="match status" value="1"/>
</dbReference>
<protein>
    <recommendedName>
        <fullName evidence="1">DH domain-containing protein</fullName>
    </recommendedName>
</protein>
<dbReference type="PROSITE" id="PS50010">
    <property type="entry name" value="DH_2"/>
    <property type="match status" value="1"/>
</dbReference>
<dbReference type="InterPro" id="IPR047271">
    <property type="entry name" value="Ephexin-like"/>
</dbReference>
<dbReference type="SUPFAM" id="SSF50729">
    <property type="entry name" value="PH domain-like"/>
    <property type="match status" value="1"/>
</dbReference>
<dbReference type="HOGENOM" id="CLU_012820_5_0_1"/>
<dbReference type="Bgee" id="ENSLOCG00000007468">
    <property type="expression patterns" value="Expressed in ovary and 7 other cell types or tissues"/>
</dbReference>
<evidence type="ECO:0000259" key="1">
    <source>
        <dbReference type="PROSITE" id="PS50010"/>
    </source>
</evidence>
<reference evidence="3" key="1">
    <citation type="submission" date="2011-12" db="EMBL/GenBank/DDBJ databases">
        <title>The Draft Genome of Lepisosteus oculatus.</title>
        <authorList>
            <consortium name="The Broad Institute Genome Assembly &amp; Analysis Group"/>
            <consortium name="Computational R&amp;D Group"/>
            <consortium name="and Sequencing Platform"/>
            <person name="Di Palma F."/>
            <person name="Alfoldi J."/>
            <person name="Johnson J."/>
            <person name="Berlin A."/>
            <person name="Gnerre S."/>
            <person name="Jaffe D."/>
            <person name="MacCallum I."/>
            <person name="Young S."/>
            <person name="Walker B.J."/>
            <person name="Lander E.S."/>
            <person name="Lindblad-Toh K."/>
        </authorList>
    </citation>
    <scope>NUCLEOTIDE SEQUENCE [LARGE SCALE GENOMIC DNA]</scope>
</reference>
<organism evidence="2 3">
    <name type="scientific">Lepisosteus oculatus</name>
    <name type="common">Spotted gar</name>
    <dbReference type="NCBI Taxonomy" id="7918"/>
    <lineage>
        <taxon>Eukaryota</taxon>
        <taxon>Metazoa</taxon>
        <taxon>Chordata</taxon>
        <taxon>Craniata</taxon>
        <taxon>Vertebrata</taxon>
        <taxon>Euteleostomi</taxon>
        <taxon>Actinopterygii</taxon>
        <taxon>Neopterygii</taxon>
        <taxon>Holostei</taxon>
        <taxon>Semionotiformes</taxon>
        <taxon>Lepisosteidae</taxon>
        <taxon>Lepisosteus</taxon>
    </lineage>
</organism>
<dbReference type="InParanoid" id="W5ML06"/>
<dbReference type="GeneTree" id="ENSGT01030000234571"/>
<dbReference type="Proteomes" id="UP000018468">
    <property type="component" value="Linkage group LG25"/>
</dbReference>
<sequence>MLLDLESRLEESVLISDLSAVVLRHRDALGRVYIPYVTNQMYQEALCQRLWQGNGRFVAALRKLEQDPVCQRQSLKSFLVLPFQRITRLRILLENIRKLSPPGSETSPSLQEAIAAVHQIAGRCEDGVLRMKQTEELVRLEARVDFGRVKAVPLITRGRWLVREGELQEVTVQECPGTASITRRAVYLHLFNDLLLLSHREEGRFRVLDYANPCRVRAESLQVAPLGLPGEAFLLHIARSHTGTPTALILQPPSSADKEQWITAVSLLK</sequence>
<dbReference type="Gene3D" id="1.20.900.10">
    <property type="entry name" value="Dbl homology (DH) domain"/>
    <property type="match status" value="1"/>
</dbReference>
<evidence type="ECO:0000313" key="2">
    <source>
        <dbReference type="Ensembl" id="ENSLOCP00000009065.1"/>
    </source>
</evidence>
<dbReference type="OMA" id="IAGRCED"/>
<dbReference type="SMART" id="SM00325">
    <property type="entry name" value="RhoGEF"/>
    <property type="match status" value="1"/>
</dbReference>
<dbReference type="PANTHER" id="PTHR12845">
    <property type="entry name" value="GUANINE NUCLEOTIDE EXCHANGE FACTOR"/>
    <property type="match status" value="1"/>
</dbReference>
<reference evidence="2" key="2">
    <citation type="submission" date="2025-08" db="UniProtKB">
        <authorList>
            <consortium name="Ensembl"/>
        </authorList>
    </citation>
    <scope>IDENTIFICATION</scope>
</reference>
<dbReference type="GO" id="GO:0005085">
    <property type="term" value="F:guanyl-nucleotide exchange factor activity"/>
    <property type="evidence" value="ECO:0007669"/>
    <property type="project" value="InterPro"/>
</dbReference>